<dbReference type="InterPro" id="IPR027417">
    <property type="entry name" value="P-loop_NTPase"/>
</dbReference>
<evidence type="ECO:0000313" key="2">
    <source>
        <dbReference type="EMBL" id="ETS02335.1"/>
    </source>
</evidence>
<dbReference type="EMBL" id="KI911145">
    <property type="protein sequence ID" value="ETS02335.1"/>
    <property type="molecule type" value="Genomic_DNA"/>
</dbReference>
<protein>
    <recommendedName>
        <fullName evidence="4">NAD dependent epimerase/dehydratase</fullName>
    </recommendedName>
</protein>
<dbReference type="AlphaFoldDB" id="A0A024SAG1"/>
<gene>
    <name evidence="2" type="ORF">M419DRAFT_7987</name>
</gene>
<dbReference type="Gene3D" id="3.40.50.300">
    <property type="entry name" value="P-loop containing nucleotide triphosphate hydrolases"/>
    <property type="match status" value="1"/>
</dbReference>
<dbReference type="Pfam" id="PF17784">
    <property type="entry name" value="Sulfotransfer_4"/>
    <property type="match status" value="1"/>
</dbReference>
<feature type="transmembrane region" description="Helical" evidence="1">
    <location>
        <begin position="236"/>
        <end position="255"/>
    </location>
</feature>
<dbReference type="PANTHER" id="PTHR36978">
    <property type="entry name" value="P-LOOP CONTAINING NUCLEOTIDE TRIPHOSPHATE HYDROLASE"/>
    <property type="match status" value="1"/>
</dbReference>
<name>A0A024SAG1_HYPJR</name>
<keyword evidence="1" id="KW-0472">Membrane</keyword>
<evidence type="ECO:0008006" key="4">
    <source>
        <dbReference type="Google" id="ProtNLM"/>
    </source>
</evidence>
<dbReference type="SUPFAM" id="SSF52540">
    <property type="entry name" value="P-loop containing nucleoside triphosphate hydrolases"/>
    <property type="match status" value="1"/>
</dbReference>
<dbReference type="PANTHER" id="PTHR36978:SF4">
    <property type="entry name" value="P-LOOP CONTAINING NUCLEOSIDE TRIPHOSPHATE HYDROLASE PROTEIN"/>
    <property type="match status" value="1"/>
</dbReference>
<dbReference type="Proteomes" id="UP000024376">
    <property type="component" value="Unassembled WGS sequence"/>
</dbReference>
<evidence type="ECO:0000256" key="1">
    <source>
        <dbReference type="SAM" id="Phobius"/>
    </source>
</evidence>
<proteinExistence type="predicted"/>
<dbReference type="InterPro" id="IPR040632">
    <property type="entry name" value="Sulfotransfer_4"/>
</dbReference>
<reference evidence="3" key="1">
    <citation type="journal article" date="2013" name="Ind. Biotechnol.">
        <title>Comparative genomics analysis of Trichoderma reesei strains.</title>
        <authorList>
            <person name="Koike H."/>
            <person name="Aerts A."/>
            <person name="LaButti K."/>
            <person name="Grigoriev I.V."/>
            <person name="Baker S.E."/>
        </authorList>
    </citation>
    <scope>NUCLEOTIDE SEQUENCE [LARGE SCALE GENOMIC DNA]</scope>
    <source>
        <strain evidence="3">ATCC 56765 / BCRC 32924 / NRRL 11460 / Rut C-30</strain>
    </source>
</reference>
<accession>A0A024SAG1</accession>
<dbReference type="HOGENOM" id="CLU_061199_2_1_1"/>
<sequence>MRFLSNSMGPDRQALGPQMQVIAAGLPRCATSSLQAALESPHLGYFPCMHMAHVMPSNERAEIVIEAMQESDKKKRQALLHRIFDGYKASADFPGFWFIEDLMDMYPDAKLILNQRKGGDESWLQSWNNSLAFFRTWTYLLLCLPVKNDRLHWHMHQIAKKQIGKRWHTKDLDGFYDAYQTFVLEEARKRNREVLTWTAEDGWEPLCKFLGKGVPKEEPFPWVNDAATMTLIKRILIARGVASWLAIFGSAYAAWTYGPVLVQNASHLAQHRLRHARQLL</sequence>
<evidence type="ECO:0000313" key="3">
    <source>
        <dbReference type="Proteomes" id="UP000024376"/>
    </source>
</evidence>
<keyword evidence="1" id="KW-0812">Transmembrane</keyword>
<keyword evidence="1" id="KW-1133">Transmembrane helix</keyword>
<dbReference type="OrthoDB" id="408152at2759"/>
<organism evidence="2 3">
    <name type="scientific">Hypocrea jecorina (strain ATCC 56765 / BCRC 32924 / NRRL 11460 / Rut C-30)</name>
    <name type="common">Trichoderma reesei</name>
    <dbReference type="NCBI Taxonomy" id="1344414"/>
    <lineage>
        <taxon>Eukaryota</taxon>
        <taxon>Fungi</taxon>
        <taxon>Dikarya</taxon>
        <taxon>Ascomycota</taxon>
        <taxon>Pezizomycotina</taxon>
        <taxon>Sordariomycetes</taxon>
        <taxon>Hypocreomycetidae</taxon>
        <taxon>Hypocreales</taxon>
        <taxon>Hypocreaceae</taxon>
        <taxon>Trichoderma</taxon>
    </lineage>
</organism>
<dbReference type="KEGG" id="trr:M419DRAFT_7987"/>